<evidence type="ECO:0000259" key="3">
    <source>
        <dbReference type="Pfam" id="PF00107"/>
    </source>
</evidence>
<dbReference type="GO" id="GO:0035925">
    <property type="term" value="F:mRNA 3'-UTR AU-rich region binding"/>
    <property type="evidence" value="ECO:0007669"/>
    <property type="project" value="TreeGrafter"/>
</dbReference>
<evidence type="ECO:0000313" key="4">
    <source>
        <dbReference type="EnsemblPlants" id="QL02p025603:mrna"/>
    </source>
</evidence>
<dbReference type="InParanoid" id="A0A7N2KUU2"/>
<organism evidence="4 5">
    <name type="scientific">Quercus lobata</name>
    <name type="common">Valley oak</name>
    <dbReference type="NCBI Taxonomy" id="97700"/>
    <lineage>
        <taxon>Eukaryota</taxon>
        <taxon>Viridiplantae</taxon>
        <taxon>Streptophyta</taxon>
        <taxon>Embryophyta</taxon>
        <taxon>Tracheophyta</taxon>
        <taxon>Spermatophyta</taxon>
        <taxon>Magnoliopsida</taxon>
        <taxon>eudicotyledons</taxon>
        <taxon>Gunneridae</taxon>
        <taxon>Pentapetalae</taxon>
        <taxon>rosids</taxon>
        <taxon>fabids</taxon>
        <taxon>Fagales</taxon>
        <taxon>Fagaceae</taxon>
        <taxon>Quercus</taxon>
    </lineage>
</organism>
<feature type="domain" description="Alcohol dehydrogenase-like C-terminal" evidence="3">
    <location>
        <begin position="150"/>
        <end position="225"/>
    </location>
</feature>
<sequence>MFRLKINLGKFELVFVRDVLNIEALAGILRSKVSQLPMNYLGLPLGSTFKVKTVWNSVLDKLERRLDGKRCGGESSTKLWHDSWCGGPPLKENFLELYGIAQDRYALVAYGILERGETCCYRKKAIYLLFGWRNRVEPGHTILVHAAAGGVGSLLSQWANALGATVIGTVSTKEKAVQAKDDGCHHVIIYKEEDFVARVNEITSGNGVDVVYDAVGKDTFQPRLQLDLGCFTIELCKPIAW</sequence>
<dbReference type="GO" id="GO:0003960">
    <property type="term" value="F:quinone reductase (NADPH) activity"/>
    <property type="evidence" value="ECO:0007669"/>
    <property type="project" value="TreeGrafter"/>
</dbReference>
<dbReference type="PANTHER" id="PTHR48106">
    <property type="entry name" value="QUINONE OXIDOREDUCTASE PIG3-RELATED"/>
    <property type="match status" value="1"/>
</dbReference>
<dbReference type="Proteomes" id="UP000594261">
    <property type="component" value="Chromosome 2"/>
</dbReference>
<name>A0A7N2KUU2_QUELO</name>
<evidence type="ECO:0000256" key="1">
    <source>
        <dbReference type="ARBA" id="ARBA00022857"/>
    </source>
</evidence>
<dbReference type="EnsemblPlants" id="QL02p025603:mrna">
    <property type="protein sequence ID" value="QL02p025603:mrna"/>
    <property type="gene ID" value="QL02p025603"/>
</dbReference>
<keyword evidence="5" id="KW-1185">Reference proteome</keyword>
<accession>A0A7N2KUU2</accession>
<dbReference type="InterPro" id="IPR036291">
    <property type="entry name" value="NAD(P)-bd_dom_sf"/>
</dbReference>
<dbReference type="GO" id="GO:0070402">
    <property type="term" value="F:NADPH binding"/>
    <property type="evidence" value="ECO:0007669"/>
    <property type="project" value="TreeGrafter"/>
</dbReference>
<dbReference type="Pfam" id="PF00107">
    <property type="entry name" value="ADH_zinc_N"/>
    <property type="match status" value="1"/>
</dbReference>
<dbReference type="GO" id="GO:0005829">
    <property type="term" value="C:cytosol"/>
    <property type="evidence" value="ECO:0007669"/>
    <property type="project" value="TreeGrafter"/>
</dbReference>
<evidence type="ECO:0000256" key="2">
    <source>
        <dbReference type="ARBA" id="ARBA00023002"/>
    </source>
</evidence>
<dbReference type="InterPro" id="IPR013149">
    <property type="entry name" value="ADH-like_C"/>
</dbReference>
<dbReference type="Gramene" id="QL02p025603:mrna">
    <property type="protein sequence ID" value="QL02p025603:mrna"/>
    <property type="gene ID" value="QL02p025603"/>
</dbReference>
<proteinExistence type="predicted"/>
<keyword evidence="1" id="KW-0521">NADP</keyword>
<dbReference type="SUPFAM" id="SSF51735">
    <property type="entry name" value="NAD(P)-binding Rossmann-fold domains"/>
    <property type="match status" value="1"/>
</dbReference>
<reference evidence="5" key="1">
    <citation type="journal article" date="2016" name="G3 (Bethesda)">
        <title>First Draft Assembly and Annotation of the Genome of a California Endemic Oak Quercus lobata Nee (Fagaceae).</title>
        <authorList>
            <person name="Sork V.L."/>
            <person name="Fitz-Gibbon S.T."/>
            <person name="Puiu D."/>
            <person name="Crepeau M."/>
            <person name="Gugger P.F."/>
            <person name="Sherman R."/>
            <person name="Stevens K."/>
            <person name="Langley C.H."/>
            <person name="Pellegrini M."/>
            <person name="Salzberg S.L."/>
        </authorList>
    </citation>
    <scope>NUCLEOTIDE SEQUENCE [LARGE SCALE GENOMIC DNA]</scope>
    <source>
        <strain evidence="5">cv. SW786</strain>
    </source>
</reference>
<keyword evidence="2" id="KW-0560">Oxidoreductase</keyword>
<dbReference type="Gene3D" id="3.40.50.720">
    <property type="entry name" value="NAD(P)-binding Rossmann-like Domain"/>
    <property type="match status" value="1"/>
</dbReference>
<reference evidence="4" key="2">
    <citation type="submission" date="2021-01" db="UniProtKB">
        <authorList>
            <consortium name="EnsemblPlants"/>
        </authorList>
    </citation>
    <scope>IDENTIFICATION</scope>
</reference>
<evidence type="ECO:0000313" key="5">
    <source>
        <dbReference type="Proteomes" id="UP000594261"/>
    </source>
</evidence>
<dbReference type="AlphaFoldDB" id="A0A7N2KUU2"/>
<dbReference type="PANTHER" id="PTHR48106:SF13">
    <property type="entry name" value="QUINONE OXIDOREDUCTASE-RELATED"/>
    <property type="match status" value="1"/>
</dbReference>
<protein>
    <recommendedName>
        <fullName evidence="3">Alcohol dehydrogenase-like C-terminal domain-containing protein</fullName>
    </recommendedName>
</protein>